<dbReference type="InterPro" id="IPR052557">
    <property type="entry name" value="CAP/Cytokinesis_protein"/>
</dbReference>
<name>A0AAN1M5C3_BIFBR</name>
<organism evidence="3 4">
    <name type="scientific">Bifidobacterium breve</name>
    <dbReference type="NCBI Taxonomy" id="1685"/>
    <lineage>
        <taxon>Bacteria</taxon>
        <taxon>Bacillati</taxon>
        <taxon>Actinomycetota</taxon>
        <taxon>Actinomycetes</taxon>
        <taxon>Bifidobacteriales</taxon>
        <taxon>Bifidobacteriaceae</taxon>
        <taxon>Bifidobacterium</taxon>
    </lineage>
</organism>
<dbReference type="RefSeq" id="WP_106621717.1">
    <property type="nucleotide sequence ID" value="NZ_CP021552.1"/>
</dbReference>
<protein>
    <recommendedName>
        <fullName evidence="2">Transglutaminase-like domain-containing protein</fullName>
    </recommendedName>
</protein>
<dbReference type="PANTHER" id="PTHR46333:SF2">
    <property type="entry name" value="CYTOKINESIS PROTEIN 3"/>
    <property type="match status" value="1"/>
</dbReference>
<dbReference type="Pfam" id="PF01841">
    <property type="entry name" value="Transglut_core"/>
    <property type="match status" value="1"/>
</dbReference>
<sequence>MYQQPYPPQPGPYQQHAATKRKPRWWIIAIIIAAVVALVAGGLFAAYQFVGGKDVSLPSAEEAYASVPRDQYELRDPIAVDTYYEFRITLKNPAKVQGDKLEGAEVAVDDIAKVYQDASLSVPVPVSVFAGMPIGDKEGSGTVDVGGLMDIPKYMQHGDEIGAEHGFLPSDGYYCVQYMGEDGKKLAKPIVQFFMVKDPTNSAQLAAVRGVKPTINATGGVDLSWQAVEGATSYNVYTYITQAPIGAPGTDDYREGYSTITKIGSSTKTTLLSDDYDKPDHEKKKTGLDDVDNAVLDQNYAFQDLARYTQDQLDSCKNDTSEYCADIMKETGGTWSPSLAGKLYFVVMAVDENKHEGRWRATDANDIVPSIPVGVAQQAQINQWAYGLKGVFGEDNTIEEDMQAYVYTFVQMADGATVPVPSKFSDLQPTGQPNSWHFTYSAPGTKISDSANLWYEGDLTAEFPRITQAAIQALPKAGGLLDRLNAVDNNVDWSGYDTKKIDSDNSKSPYFIFASTDYGTYLANNILNGHQVIDITKYSTDWNLDSDDVMEELTYQNPYVCVDSGCVDYTVRKQGGKTVMWVKYPDDYQARQKQLADFVDAAKPSITSGSDRDKAIAIDQFLAAHMSYDYDAFAAVDYGSGNAFDNTGAIASYPDAWSPLGMVNGKGVCLAYAYGYQALAKAAGLDTRVVTGSVSSSKSSHAWNYVSVDGQWLLMDATWDDDGGTASDRYQLKDPSQVGDHYAFSHGWMLSSQLRQH</sequence>
<feature type="domain" description="Transglutaminase-like" evidence="2">
    <location>
        <begin position="661"/>
        <end position="719"/>
    </location>
</feature>
<dbReference type="AlphaFoldDB" id="A0AAN1M5C3"/>
<dbReference type="InterPro" id="IPR002931">
    <property type="entry name" value="Transglutaminase-like"/>
</dbReference>
<proteinExistence type="predicted"/>
<evidence type="ECO:0000259" key="2">
    <source>
        <dbReference type="SMART" id="SM00460"/>
    </source>
</evidence>
<keyword evidence="1" id="KW-0472">Membrane</keyword>
<dbReference type="Proteomes" id="UP000232496">
    <property type="component" value="Chromosome"/>
</dbReference>
<keyword evidence="1" id="KW-0812">Transmembrane</keyword>
<dbReference type="EMBL" id="CP023198">
    <property type="protein sequence ID" value="AUE18859.1"/>
    <property type="molecule type" value="Genomic_DNA"/>
</dbReference>
<dbReference type="GO" id="GO:0005737">
    <property type="term" value="C:cytoplasm"/>
    <property type="evidence" value="ECO:0007669"/>
    <property type="project" value="TreeGrafter"/>
</dbReference>
<evidence type="ECO:0000313" key="4">
    <source>
        <dbReference type="Proteomes" id="UP000232496"/>
    </source>
</evidence>
<evidence type="ECO:0000313" key="3">
    <source>
        <dbReference type="EMBL" id="AUE18859.1"/>
    </source>
</evidence>
<accession>A0AAN1M5C3</accession>
<dbReference type="SMART" id="SM00460">
    <property type="entry name" value="TGc"/>
    <property type="match status" value="1"/>
</dbReference>
<dbReference type="InterPro" id="IPR038765">
    <property type="entry name" value="Papain-like_cys_pep_sf"/>
</dbReference>
<feature type="transmembrane region" description="Helical" evidence="1">
    <location>
        <begin position="25"/>
        <end position="50"/>
    </location>
</feature>
<dbReference type="SUPFAM" id="SSF54001">
    <property type="entry name" value="Cysteine proteinases"/>
    <property type="match status" value="1"/>
</dbReference>
<dbReference type="Gene3D" id="3.10.620.30">
    <property type="match status" value="1"/>
</dbReference>
<keyword evidence="1" id="KW-1133">Transmembrane helix</keyword>
<evidence type="ECO:0000256" key="1">
    <source>
        <dbReference type="SAM" id="Phobius"/>
    </source>
</evidence>
<reference evidence="3 4" key="1">
    <citation type="submission" date="2017-09" db="EMBL/GenBank/DDBJ databases">
        <title>Comparative genomics and methylome analysis of the gut commensal Bifidobacterium breve.</title>
        <authorList>
            <person name="Bottacini F."/>
            <person name="Morrissey R."/>
            <person name="Roberts R.J."/>
            <person name="James K."/>
            <person name="van Breen J."/>
            <person name="Egan M."/>
            <person name="Lambert J."/>
            <person name="van Limpt K."/>
            <person name="Stanton C."/>
            <person name="Knol J."/>
            <person name="O' Connell Motherway M."/>
            <person name="van Sinderen D."/>
        </authorList>
    </citation>
    <scope>NUCLEOTIDE SEQUENCE [LARGE SCALE GENOMIC DNA]</scope>
    <source>
        <strain evidence="3 4">DRBB29</strain>
    </source>
</reference>
<dbReference type="PANTHER" id="PTHR46333">
    <property type="entry name" value="CYTOKINESIS PROTEIN 3"/>
    <property type="match status" value="1"/>
</dbReference>
<gene>
    <name evidence="3" type="ORF">DRBB29_1316</name>
</gene>